<dbReference type="SUPFAM" id="SSF52374">
    <property type="entry name" value="Nucleotidylyl transferase"/>
    <property type="match status" value="1"/>
</dbReference>
<name>A0A1H6DBQ6_9ACTN</name>
<evidence type="ECO:0000256" key="6">
    <source>
        <dbReference type="ARBA" id="ARBA00023146"/>
    </source>
</evidence>
<dbReference type="InterPro" id="IPR002305">
    <property type="entry name" value="aa-tRNA-synth_Ic"/>
</dbReference>
<dbReference type="OrthoDB" id="9801042at2"/>
<gene>
    <name evidence="8" type="primary">trpS</name>
    <name evidence="10" type="ORF">SAMN04489712_11580</name>
</gene>
<dbReference type="GO" id="GO:0005829">
    <property type="term" value="C:cytosol"/>
    <property type="evidence" value="ECO:0007669"/>
    <property type="project" value="TreeGrafter"/>
</dbReference>
<feature type="binding site" evidence="8">
    <location>
        <begin position="150"/>
        <end position="152"/>
    </location>
    <ligand>
        <name>ATP</name>
        <dbReference type="ChEBI" id="CHEBI:30616"/>
    </ligand>
</feature>
<feature type="binding site" evidence="8">
    <location>
        <position position="138"/>
    </location>
    <ligand>
        <name>L-tryptophan</name>
        <dbReference type="ChEBI" id="CHEBI:57912"/>
    </ligand>
</feature>
<dbReference type="CDD" id="cd00806">
    <property type="entry name" value="TrpRS_core"/>
    <property type="match status" value="1"/>
</dbReference>
<dbReference type="InterPro" id="IPR002306">
    <property type="entry name" value="Trp-tRNA-ligase"/>
</dbReference>
<sequence>MERHERQRVVFSGIKPTGRLTLGNHLGALRRFADVQYTGRCVFSVVDLHALTVDHRPARLRALTRETATLYLAAGLDPDACVLFRQSDVPLHAELSFLLECTAYVGELNRMIQYKEKGRGRPGTRVSLLTYPVLMAADILAYRASEVPVGDDQRQHLELARDLAVRFNRAYGTVFVVPEMAPAQVAARVMNLQDPRRKMSKDDPDDAPGTIRLLDPPDVVRRKVMRAVTDSGTRVRYDLEGSPGVGNLIEILGGCVGEPDLESLADRYTSYGSLKRDVADAVIALLEPLQQRYADLADDPGTVEAILRKGAERAAELAAPTITAAKQAIGLAA</sequence>
<dbReference type="InterPro" id="IPR050203">
    <property type="entry name" value="Trp-tRNA_synthetase"/>
</dbReference>
<dbReference type="InterPro" id="IPR024109">
    <property type="entry name" value="Trp-tRNA-ligase_bac-type"/>
</dbReference>
<evidence type="ECO:0000256" key="5">
    <source>
        <dbReference type="ARBA" id="ARBA00022917"/>
    </source>
</evidence>
<accession>A0A1H6DBQ6</accession>
<dbReference type="Gene3D" id="3.40.50.620">
    <property type="entry name" value="HUPs"/>
    <property type="match status" value="1"/>
</dbReference>
<comment type="caution">
    <text evidence="8">Lacks conserved residue(s) required for the propagation of feature annotation.</text>
</comment>
<dbReference type="NCBIfam" id="TIGR00233">
    <property type="entry name" value="trpS"/>
    <property type="match status" value="1"/>
</dbReference>
<dbReference type="Proteomes" id="UP000236723">
    <property type="component" value="Unassembled WGS sequence"/>
</dbReference>
<evidence type="ECO:0000256" key="4">
    <source>
        <dbReference type="ARBA" id="ARBA00022840"/>
    </source>
</evidence>
<keyword evidence="3 8" id="KW-0547">Nucleotide-binding</keyword>
<dbReference type="InterPro" id="IPR014729">
    <property type="entry name" value="Rossmann-like_a/b/a_fold"/>
</dbReference>
<reference evidence="11" key="1">
    <citation type="submission" date="2016-10" db="EMBL/GenBank/DDBJ databases">
        <authorList>
            <person name="Varghese N."/>
            <person name="Submissions S."/>
        </authorList>
    </citation>
    <scope>NUCLEOTIDE SEQUENCE [LARGE SCALE GENOMIC DNA]</scope>
    <source>
        <strain evidence="11">DSM 43163</strain>
    </source>
</reference>
<feature type="binding site" evidence="8">
    <location>
        <begin position="15"/>
        <end position="17"/>
    </location>
    <ligand>
        <name>ATP</name>
        <dbReference type="ChEBI" id="CHEBI:30616"/>
    </ligand>
</feature>
<dbReference type="PRINTS" id="PR01039">
    <property type="entry name" value="TRNASYNTHTRP"/>
</dbReference>
<evidence type="ECO:0000313" key="10">
    <source>
        <dbReference type="EMBL" id="SEG82761.1"/>
    </source>
</evidence>
<keyword evidence="4 8" id="KW-0067">ATP-binding</keyword>
<feature type="short sequence motif" description="'HIGH' region" evidence="8">
    <location>
        <begin position="16"/>
        <end position="24"/>
    </location>
</feature>
<organism evidence="10 11">
    <name type="scientific">Thermomonospora echinospora</name>
    <dbReference type="NCBI Taxonomy" id="1992"/>
    <lineage>
        <taxon>Bacteria</taxon>
        <taxon>Bacillati</taxon>
        <taxon>Actinomycetota</taxon>
        <taxon>Actinomycetes</taxon>
        <taxon>Streptosporangiales</taxon>
        <taxon>Thermomonosporaceae</taxon>
        <taxon>Thermomonospora</taxon>
    </lineage>
</organism>
<evidence type="ECO:0000313" key="11">
    <source>
        <dbReference type="Proteomes" id="UP000236723"/>
    </source>
</evidence>
<comment type="similarity">
    <text evidence="1 8 9">Belongs to the class-I aminoacyl-tRNA synthetase family.</text>
</comment>
<dbReference type="GO" id="GO:0006436">
    <property type="term" value="P:tryptophanyl-tRNA aminoacylation"/>
    <property type="evidence" value="ECO:0007669"/>
    <property type="project" value="UniProtKB-UniRule"/>
</dbReference>
<dbReference type="GO" id="GO:0004830">
    <property type="term" value="F:tryptophan-tRNA ligase activity"/>
    <property type="evidence" value="ECO:0007669"/>
    <property type="project" value="UniProtKB-UniRule"/>
</dbReference>
<evidence type="ECO:0000256" key="3">
    <source>
        <dbReference type="ARBA" id="ARBA00022741"/>
    </source>
</evidence>
<dbReference type="PANTHER" id="PTHR43766">
    <property type="entry name" value="TRYPTOPHAN--TRNA LIGASE, MITOCHONDRIAL"/>
    <property type="match status" value="1"/>
</dbReference>
<comment type="function">
    <text evidence="8">Catalyzes the attachment of tryptophan to tRNA(Trp).</text>
</comment>
<dbReference type="AlphaFoldDB" id="A0A1H6DBQ6"/>
<keyword evidence="2 8" id="KW-0436">Ligase</keyword>
<keyword evidence="8" id="KW-0963">Cytoplasm</keyword>
<dbReference type="GO" id="GO:0005524">
    <property type="term" value="F:ATP binding"/>
    <property type="evidence" value="ECO:0007669"/>
    <property type="project" value="UniProtKB-UniRule"/>
</dbReference>
<dbReference type="EC" id="6.1.1.2" evidence="8"/>
<keyword evidence="6 8" id="KW-0030">Aminoacyl-tRNA synthetase</keyword>
<dbReference type="PANTHER" id="PTHR43766:SF1">
    <property type="entry name" value="TRYPTOPHAN--TRNA LIGASE, MITOCHONDRIAL"/>
    <property type="match status" value="1"/>
</dbReference>
<comment type="subcellular location">
    <subcellularLocation>
        <location evidence="8">Cytoplasm</location>
    </subcellularLocation>
</comment>
<dbReference type="EMBL" id="FNVO01000015">
    <property type="protein sequence ID" value="SEG82761.1"/>
    <property type="molecule type" value="Genomic_DNA"/>
</dbReference>
<proteinExistence type="inferred from homology"/>
<evidence type="ECO:0000256" key="8">
    <source>
        <dbReference type="HAMAP-Rule" id="MF_00140"/>
    </source>
</evidence>
<evidence type="ECO:0000256" key="9">
    <source>
        <dbReference type="RuleBase" id="RU363036"/>
    </source>
</evidence>
<dbReference type="HAMAP" id="MF_00140_B">
    <property type="entry name" value="Trp_tRNA_synth_B"/>
    <property type="match status" value="1"/>
</dbReference>
<feature type="binding site" evidence="8">
    <location>
        <position position="189"/>
    </location>
    <ligand>
        <name>ATP</name>
        <dbReference type="ChEBI" id="CHEBI:30616"/>
    </ligand>
</feature>
<evidence type="ECO:0000256" key="7">
    <source>
        <dbReference type="ARBA" id="ARBA00049929"/>
    </source>
</evidence>
<dbReference type="Gene3D" id="1.10.240.10">
    <property type="entry name" value="Tyrosyl-Transfer RNA Synthetase"/>
    <property type="match status" value="1"/>
</dbReference>
<dbReference type="RefSeq" id="WP_103941715.1">
    <property type="nucleotide sequence ID" value="NZ_FNVO01000015.1"/>
</dbReference>
<evidence type="ECO:0000256" key="2">
    <source>
        <dbReference type="ARBA" id="ARBA00022598"/>
    </source>
</evidence>
<keyword evidence="5 8" id="KW-0648">Protein biosynthesis</keyword>
<feature type="binding site" evidence="8">
    <location>
        <begin position="23"/>
        <end position="24"/>
    </location>
    <ligand>
        <name>ATP</name>
        <dbReference type="ChEBI" id="CHEBI:30616"/>
    </ligand>
</feature>
<comment type="subunit">
    <text evidence="8">Homodimer.</text>
</comment>
<comment type="catalytic activity">
    <reaction evidence="7 8">
        <text>tRNA(Trp) + L-tryptophan + ATP = L-tryptophyl-tRNA(Trp) + AMP + diphosphate + H(+)</text>
        <dbReference type="Rhea" id="RHEA:24080"/>
        <dbReference type="Rhea" id="RHEA-COMP:9671"/>
        <dbReference type="Rhea" id="RHEA-COMP:9705"/>
        <dbReference type="ChEBI" id="CHEBI:15378"/>
        <dbReference type="ChEBI" id="CHEBI:30616"/>
        <dbReference type="ChEBI" id="CHEBI:33019"/>
        <dbReference type="ChEBI" id="CHEBI:57912"/>
        <dbReference type="ChEBI" id="CHEBI:78442"/>
        <dbReference type="ChEBI" id="CHEBI:78535"/>
        <dbReference type="ChEBI" id="CHEBI:456215"/>
        <dbReference type="EC" id="6.1.1.2"/>
    </reaction>
</comment>
<evidence type="ECO:0000256" key="1">
    <source>
        <dbReference type="ARBA" id="ARBA00005594"/>
    </source>
</evidence>
<keyword evidence="11" id="KW-1185">Reference proteome</keyword>
<protein>
    <recommendedName>
        <fullName evidence="8">Tryptophan--tRNA ligase</fullName>
        <ecNumber evidence="8">6.1.1.2</ecNumber>
    </recommendedName>
    <alternativeName>
        <fullName evidence="8">Tryptophanyl-tRNA synthetase</fullName>
        <shortName evidence="8">TrpRS</shortName>
    </alternativeName>
</protein>
<dbReference type="Pfam" id="PF00579">
    <property type="entry name" value="tRNA-synt_1b"/>
    <property type="match status" value="1"/>
</dbReference>